<sequence>MRRQKLESEAVAHQFFKYDYNDRGMLKWGGFFLSDHTKALKHEAAKANEPTHAQMPQKAIGDLLMVGWNRQKLMKLQLNMMDDQDEHLMTVTGMIAGYEEDLIVIEVENQYQTIRLDEIRWVKIA</sequence>
<dbReference type="OrthoDB" id="1644322at2"/>
<evidence type="ECO:0008006" key="3">
    <source>
        <dbReference type="Google" id="ProtNLM"/>
    </source>
</evidence>
<evidence type="ECO:0000313" key="2">
    <source>
        <dbReference type="Proteomes" id="UP000294854"/>
    </source>
</evidence>
<dbReference type="RefSeq" id="WP_010620223.1">
    <property type="nucleotide sequence ID" value="NZ_CP042371.1"/>
</dbReference>
<reference evidence="1 2" key="1">
    <citation type="journal article" date="2019" name="Appl. Microbiol. Biotechnol.">
        <title>Uncovering carbohydrate metabolism through a genotype-phenotype association study of 56 lactic acid bacteria genomes.</title>
        <authorList>
            <person name="Buron-Moles G."/>
            <person name="Chailyan A."/>
            <person name="Dolejs I."/>
            <person name="Forster J."/>
            <person name="Miks M.H."/>
        </authorList>
    </citation>
    <scope>NUCLEOTIDE SEQUENCE [LARGE SCALE GENOMIC DNA]</scope>
    <source>
        <strain evidence="1 2">ATCC 49373</strain>
    </source>
</reference>
<dbReference type="AlphaFoldDB" id="A0A4R5NM56"/>
<proteinExistence type="predicted"/>
<accession>A0A4R5NM56</accession>
<name>A0A4R5NM56_9LACO</name>
<protein>
    <recommendedName>
        <fullName evidence="3">DNA-directed RNA polymerase beta subunit</fullName>
    </recommendedName>
</protein>
<dbReference type="STRING" id="1122149.FD44_GL001499"/>
<organism evidence="1 2">
    <name type="scientific">Secundilactobacillus malefermentans</name>
    <dbReference type="NCBI Taxonomy" id="176292"/>
    <lineage>
        <taxon>Bacteria</taxon>
        <taxon>Bacillati</taxon>
        <taxon>Bacillota</taxon>
        <taxon>Bacilli</taxon>
        <taxon>Lactobacillales</taxon>
        <taxon>Lactobacillaceae</taxon>
        <taxon>Secundilactobacillus</taxon>
    </lineage>
</organism>
<gene>
    <name evidence="1" type="ORF">C5L31_000341</name>
</gene>
<comment type="caution">
    <text evidence="1">The sequence shown here is derived from an EMBL/GenBank/DDBJ whole genome shotgun (WGS) entry which is preliminary data.</text>
</comment>
<dbReference type="EMBL" id="PUFO01000066">
    <property type="protein sequence ID" value="TDG75467.1"/>
    <property type="molecule type" value="Genomic_DNA"/>
</dbReference>
<dbReference type="Proteomes" id="UP000294854">
    <property type="component" value="Unassembled WGS sequence"/>
</dbReference>
<keyword evidence="2" id="KW-1185">Reference proteome</keyword>
<evidence type="ECO:0000313" key="1">
    <source>
        <dbReference type="EMBL" id="TDG75467.1"/>
    </source>
</evidence>